<dbReference type="EMBL" id="OW152838">
    <property type="protein sequence ID" value="CAH2059404.1"/>
    <property type="molecule type" value="Genomic_DNA"/>
</dbReference>
<proteinExistence type="predicted"/>
<accession>A0ABN8IMZ9</accession>
<evidence type="ECO:0000313" key="3">
    <source>
        <dbReference type="Proteomes" id="UP000837857"/>
    </source>
</evidence>
<sequence>MYDKNLTQVRRRAAVYIHDIALRNETKFEDIIVSIVRYLKDYENEYSDCMKHLNDNDTQKKTWTFWNSMFYAGTIFTTIEGEESPGPREGDIVEGPVLSPRSEPDDEFHEAEADLNNDRVEGTRNRLRPLPRVDYKRFF</sequence>
<feature type="non-terminal residue" evidence="2">
    <location>
        <position position="1"/>
    </location>
</feature>
<name>A0ABN8IMZ9_9NEOP</name>
<dbReference type="Gene3D" id="1.10.287.70">
    <property type="match status" value="1"/>
</dbReference>
<evidence type="ECO:0000256" key="1">
    <source>
        <dbReference type="SAM" id="MobiDB-lite"/>
    </source>
</evidence>
<dbReference type="Proteomes" id="UP000837857">
    <property type="component" value="Chromosome 26"/>
</dbReference>
<keyword evidence="3" id="KW-1185">Reference proteome</keyword>
<organism evidence="2 3">
    <name type="scientific">Iphiclides podalirius</name>
    <name type="common">scarce swallowtail</name>
    <dbReference type="NCBI Taxonomy" id="110791"/>
    <lineage>
        <taxon>Eukaryota</taxon>
        <taxon>Metazoa</taxon>
        <taxon>Ecdysozoa</taxon>
        <taxon>Arthropoda</taxon>
        <taxon>Hexapoda</taxon>
        <taxon>Insecta</taxon>
        <taxon>Pterygota</taxon>
        <taxon>Neoptera</taxon>
        <taxon>Endopterygota</taxon>
        <taxon>Lepidoptera</taxon>
        <taxon>Glossata</taxon>
        <taxon>Ditrysia</taxon>
        <taxon>Papilionoidea</taxon>
        <taxon>Papilionidae</taxon>
        <taxon>Papilioninae</taxon>
        <taxon>Iphiclides</taxon>
    </lineage>
</organism>
<reference evidence="2" key="1">
    <citation type="submission" date="2022-03" db="EMBL/GenBank/DDBJ databases">
        <authorList>
            <person name="Martin H S."/>
        </authorList>
    </citation>
    <scope>NUCLEOTIDE SEQUENCE</scope>
</reference>
<feature type="region of interest" description="Disordered" evidence="1">
    <location>
        <begin position="80"/>
        <end position="123"/>
    </location>
</feature>
<evidence type="ECO:0000313" key="2">
    <source>
        <dbReference type="EMBL" id="CAH2059404.1"/>
    </source>
</evidence>
<feature type="compositionally biased region" description="Basic and acidic residues" evidence="1">
    <location>
        <begin position="110"/>
        <end position="123"/>
    </location>
</feature>
<protein>
    <submittedName>
        <fullName evidence="2">Uncharacterized protein</fullName>
    </submittedName>
</protein>
<gene>
    <name evidence="2" type="ORF">IPOD504_LOCUS10854</name>
</gene>